<dbReference type="EMBL" id="CM037161">
    <property type="protein sequence ID" value="KAH7855727.1"/>
    <property type="molecule type" value="Genomic_DNA"/>
</dbReference>
<protein>
    <submittedName>
        <fullName evidence="1">Uncharacterized protein</fullName>
    </submittedName>
</protein>
<sequence length="636" mass="71619">MAEEMRNDASSSGGDGSNRGESVIDDYGRRRSSCGYCKSGGPTSISHGIWAHSLTVDHYQALLDRGWRRSGCFLYKFEMERTCCPAYTIRLKASDFCPSKEQLRVSKRMQRFLDGMLDVKKMDEGIDEPNTSKASCSTIPNEIASSAARESLAGKIEEKKVQFLHYLSDKIDDAVHAFLGSGNFPHDIQLPKASIKKVAPSKRKLLVKGSEDLLFSSNISFQIAAAVRHSAKEAHNMMLSRDSTEHNSQSHELSPKMIAETLSSSLCQLAEVSGLSIRACNGHINFYSANKMAWLDEVDEKVSKSKESPAGSGVKGCCLKKVCEYPEEKRHRLEVRLKRSSFDPEEFALYRRYQINVHNESPDHVTESSYKRFLVDSPLIDVPSLDNDSVPPCGFGSFHQQYLIDGQLVAVGVIDILPKCLSSKYLFWDPDLASLSLGKYSALQEIAWVKENQLKCPSLEYYYLGYYIHSCNKMRYKAAYCPSELLCPLRNQWVPFEIARPLLDKKPYVILSDFATVPNGEFSEPIALENNMEMQHDGPVQEDMIDVPVDEDEEVTELIEDSDDESDSEFSLLTASLVEDGNVGDTLIGLKESRLRYQDLQHAFAPPQRRYLETQLHRYMRAVGTELSKQMVYSLG</sequence>
<accession>A0ACB7YQ20</accession>
<evidence type="ECO:0000313" key="1">
    <source>
        <dbReference type="EMBL" id="KAH7855727.1"/>
    </source>
</evidence>
<gene>
    <name evidence="1" type="ORF">Vadar_028182</name>
</gene>
<comment type="caution">
    <text evidence="1">The sequence shown here is derived from an EMBL/GenBank/DDBJ whole genome shotgun (WGS) entry which is preliminary data.</text>
</comment>
<name>A0ACB7YQ20_9ERIC</name>
<evidence type="ECO:0000313" key="2">
    <source>
        <dbReference type="Proteomes" id="UP000828048"/>
    </source>
</evidence>
<proteinExistence type="predicted"/>
<keyword evidence="2" id="KW-1185">Reference proteome</keyword>
<organism evidence="1 2">
    <name type="scientific">Vaccinium darrowii</name>
    <dbReference type="NCBI Taxonomy" id="229202"/>
    <lineage>
        <taxon>Eukaryota</taxon>
        <taxon>Viridiplantae</taxon>
        <taxon>Streptophyta</taxon>
        <taxon>Embryophyta</taxon>
        <taxon>Tracheophyta</taxon>
        <taxon>Spermatophyta</taxon>
        <taxon>Magnoliopsida</taxon>
        <taxon>eudicotyledons</taxon>
        <taxon>Gunneridae</taxon>
        <taxon>Pentapetalae</taxon>
        <taxon>asterids</taxon>
        <taxon>Ericales</taxon>
        <taxon>Ericaceae</taxon>
        <taxon>Vaccinioideae</taxon>
        <taxon>Vaccinieae</taxon>
        <taxon>Vaccinium</taxon>
    </lineage>
</organism>
<dbReference type="Proteomes" id="UP000828048">
    <property type="component" value="Chromosome 11"/>
</dbReference>
<reference evidence="1 2" key="1">
    <citation type="journal article" date="2021" name="Hortic Res">
        <title>High-quality reference genome and annotation aids understanding of berry development for evergreen blueberry (Vaccinium darrowii).</title>
        <authorList>
            <person name="Yu J."/>
            <person name="Hulse-Kemp A.M."/>
            <person name="Babiker E."/>
            <person name="Staton M."/>
        </authorList>
    </citation>
    <scope>NUCLEOTIDE SEQUENCE [LARGE SCALE GENOMIC DNA]</scope>
    <source>
        <strain evidence="2">cv. NJ 8807/NJ 8810</strain>
        <tissue evidence="1">Young leaf</tissue>
    </source>
</reference>